<gene>
    <name evidence="1" type="ORF">CK797_00850</name>
</gene>
<dbReference type="Proteomes" id="UP000239920">
    <property type="component" value="Unassembled WGS sequence"/>
</dbReference>
<reference evidence="1 2" key="1">
    <citation type="submission" date="2017-09" db="EMBL/GenBank/DDBJ databases">
        <title>Bacterial strain isolated from the female urinary microbiota.</title>
        <authorList>
            <person name="Thomas-White K."/>
            <person name="Kumar N."/>
            <person name="Forster S."/>
            <person name="Putonti C."/>
            <person name="Lawley T."/>
            <person name="Wolfe A.J."/>
        </authorList>
    </citation>
    <scope>NUCLEOTIDE SEQUENCE [LARGE SCALE GENOMIC DNA]</scope>
    <source>
        <strain evidence="1 2">UMB0683</strain>
    </source>
</reference>
<dbReference type="OrthoDB" id="2290982at2"/>
<dbReference type="AlphaFoldDB" id="A0A2J6NPZ2"/>
<sequence length="71" mass="7917">MNRYAKAARTWIKAGLENDFIFSKVLADPAICLTVIRSILPDLTITKIAPPKAQQQVVLANDAKGIRFDIY</sequence>
<evidence type="ECO:0000313" key="1">
    <source>
        <dbReference type="EMBL" id="PMB83373.1"/>
    </source>
</evidence>
<evidence type="ECO:0000313" key="2">
    <source>
        <dbReference type="Proteomes" id="UP000239920"/>
    </source>
</evidence>
<dbReference type="EMBL" id="PNFV01000001">
    <property type="protein sequence ID" value="PMB83373.1"/>
    <property type="molecule type" value="Genomic_DNA"/>
</dbReference>
<organism evidence="1 2">
    <name type="scientific">Limosilactobacillus pontis</name>
    <dbReference type="NCBI Taxonomy" id="35787"/>
    <lineage>
        <taxon>Bacteria</taxon>
        <taxon>Bacillati</taxon>
        <taxon>Bacillota</taxon>
        <taxon>Bacilli</taxon>
        <taxon>Lactobacillales</taxon>
        <taxon>Lactobacillaceae</taxon>
        <taxon>Limosilactobacillus</taxon>
    </lineage>
</organism>
<accession>A0A2J6NPZ2</accession>
<proteinExistence type="predicted"/>
<comment type="caution">
    <text evidence="1">The sequence shown here is derived from an EMBL/GenBank/DDBJ whole genome shotgun (WGS) entry which is preliminary data.</text>
</comment>
<name>A0A2J6NPZ2_9LACO</name>
<protein>
    <submittedName>
        <fullName evidence="1">Uncharacterized protein</fullName>
    </submittedName>
</protein>
<dbReference type="RefSeq" id="WP_104687933.1">
    <property type="nucleotide sequence ID" value="NZ_JBKTHY010000003.1"/>
</dbReference>